<keyword evidence="2" id="KW-1133">Transmembrane helix</keyword>
<feature type="compositionally biased region" description="Low complexity" evidence="1">
    <location>
        <begin position="36"/>
        <end position="52"/>
    </location>
</feature>
<comment type="caution">
    <text evidence="3">The sequence shown here is derived from an EMBL/GenBank/DDBJ whole genome shotgun (WGS) entry which is preliminary data.</text>
</comment>
<reference evidence="4" key="1">
    <citation type="journal article" date="2019" name="Int. J. Syst. Evol. Microbiol.">
        <title>The Global Catalogue of Microorganisms (GCM) 10K type strain sequencing project: providing services to taxonomists for standard genome sequencing and annotation.</title>
        <authorList>
            <consortium name="The Broad Institute Genomics Platform"/>
            <consortium name="The Broad Institute Genome Sequencing Center for Infectious Disease"/>
            <person name="Wu L."/>
            <person name="Ma J."/>
        </authorList>
    </citation>
    <scope>NUCLEOTIDE SEQUENCE [LARGE SCALE GENOMIC DNA]</scope>
    <source>
        <strain evidence="4">CCUG 63369</strain>
    </source>
</reference>
<sequence length="194" mass="19874">GASGPPPADYARPGGGGSEGPATAAMDLPGLGSYGGDADAYGPAQGGAPYADEYGSGAREGAPEDAYGGYEEQDRRAGTSRDPIREEFPDFDRPLGGTAGDDYPGYDNIDHWPETAPGASATLWLGIAALVPVIGLLTAIAALVTGPRATRAIRRSQDELEGLNMVRLGTVLAWVGIGLFVVETAVYMGAFVLS</sequence>
<gene>
    <name evidence="3" type="ORF">ACFQZU_03575</name>
</gene>
<protein>
    <submittedName>
        <fullName evidence="3">DUF4190 domain-containing protein</fullName>
    </submittedName>
</protein>
<evidence type="ECO:0000256" key="2">
    <source>
        <dbReference type="SAM" id="Phobius"/>
    </source>
</evidence>
<organism evidence="3 4">
    <name type="scientific">Streptomonospora algeriensis</name>
    <dbReference type="NCBI Taxonomy" id="995084"/>
    <lineage>
        <taxon>Bacteria</taxon>
        <taxon>Bacillati</taxon>
        <taxon>Actinomycetota</taxon>
        <taxon>Actinomycetes</taxon>
        <taxon>Streptosporangiales</taxon>
        <taxon>Nocardiopsidaceae</taxon>
        <taxon>Streptomonospora</taxon>
    </lineage>
</organism>
<keyword evidence="2" id="KW-0812">Transmembrane</keyword>
<dbReference type="EMBL" id="JBHTHR010000049">
    <property type="protein sequence ID" value="MFD0800400.1"/>
    <property type="molecule type" value="Genomic_DNA"/>
</dbReference>
<evidence type="ECO:0000256" key="1">
    <source>
        <dbReference type="SAM" id="MobiDB-lite"/>
    </source>
</evidence>
<evidence type="ECO:0000313" key="3">
    <source>
        <dbReference type="EMBL" id="MFD0800400.1"/>
    </source>
</evidence>
<feature type="region of interest" description="Disordered" evidence="1">
    <location>
        <begin position="1"/>
        <end position="102"/>
    </location>
</feature>
<accession>A0ABW3BB97</accession>
<keyword evidence="2" id="KW-0472">Membrane</keyword>
<feature type="transmembrane region" description="Helical" evidence="2">
    <location>
        <begin position="123"/>
        <end position="144"/>
    </location>
</feature>
<keyword evidence="4" id="KW-1185">Reference proteome</keyword>
<feature type="transmembrane region" description="Helical" evidence="2">
    <location>
        <begin position="165"/>
        <end position="193"/>
    </location>
</feature>
<feature type="compositionally biased region" description="Basic and acidic residues" evidence="1">
    <location>
        <begin position="72"/>
        <end position="93"/>
    </location>
</feature>
<evidence type="ECO:0000313" key="4">
    <source>
        <dbReference type="Proteomes" id="UP001596956"/>
    </source>
</evidence>
<proteinExistence type="predicted"/>
<feature type="non-terminal residue" evidence="3">
    <location>
        <position position="1"/>
    </location>
</feature>
<dbReference type="Proteomes" id="UP001596956">
    <property type="component" value="Unassembled WGS sequence"/>
</dbReference>
<name>A0ABW3BB97_9ACTN</name>